<dbReference type="Pfam" id="PF17921">
    <property type="entry name" value="Integrase_H2C2"/>
    <property type="match status" value="1"/>
</dbReference>
<sequence>MSNTPYRSSSILRTLFGFPPYPFNYPTRKLTIEEILAKFIDEGTVFREPPYPFNYPTRRLTMKEMLAKFIDEGRREHEEMKIFIKEFRTTNELLLKTRSNLLSELKIEEKPHDDGEKNKSSSIHERTTQPLNLKQLDINISFIEALVQIPKYAKYLKSLLTNKSRLEEACTETTNKRCSAVLLNELPSKEKDLRNFTIPCQVLEKHKEAEDLAADHLSRFKSLHMEVLTEREIADKFSDKHLMVLKSKFKDDEPWYVDFVNYIVGKVVPPNWTFEKRKRFFSQVKTYFWEEPYAFKLCADNIMRRCVAGSETLKILAHCHSGPTGGHHSANISAKKVYLSGFYWPSVFKDANEYVRRCDVCQRPGNISSRNEMPQNNIQVCEIFDVCGLDFMGPFPQSRGNKYILVAVDYVSKWVEAQALPTNDARVVVKFLRSLFARFGVPKALISDRGTRFCKSQLEKALQRYGVTHKLSMAYHPQSNGQTEVTNRAIKRILERSVGKLKSKWSCPNIVKTVYPHGAIEITNRDGFSFKVNGKRLKKYYRGDIDNEDDEVIELENDATRR</sequence>
<dbReference type="InterPro" id="IPR001584">
    <property type="entry name" value="Integrase_cat-core"/>
</dbReference>
<dbReference type="InterPro" id="IPR036397">
    <property type="entry name" value="RNaseH_sf"/>
</dbReference>
<evidence type="ECO:0000259" key="2">
    <source>
        <dbReference type="PROSITE" id="PS50994"/>
    </source>
</evidence>
<dbReference type="SUPFAM" id="SSF53098">
    <property type="entry name" value="Ribonuclease H-like"/>
    <property type="match status" value="1"/>
</dbReference>
<dbReference type="EMBL" id="BQNB010011061">
    <property type="protein sequence ID" value="GJS85587.1"/>
    <property type="molecule type" value="Genomic_DNA"/>
</dbReference>
<dbReference type="InterPro" id="IPR012337">
    <property type="entry name" value="RNaseH-like_sf"/>
</dbReference>
<dbReference type="InterPro" id="IPR041588">
    <property type="entry name" value="Integrase_H2C2"/>
</dbReference>
<evidence type="ECO:0000256" key="1">
    <source>
        <dbReference type="SAM" id="MobiDB-lite"/>
    </source>
</evidence>
<comment type="caution">
    <text evidence="3">The sequence shown here is derived from an EMBL/GenBank/DDBJ whole genome shotgun (WGS) entry which is preliminary data.</text>
</comment>
<feature type="region of interest" description="Disordered" evidence="1">
    <location>
        <begin position="106"/>
        <end position="126"/>
    </location>
</feature>
<dbReference type="Pfam" id="PF00665">
    <property type="entry name" value="rve"/>
    <property type="match status" value="1"/>
</dbReference>
<gene>
    <name evidence="3" type="ORF">Tco_0752128</name>
</gene>
<accession>A0ABQ4Z992</accession>
<dbReference type="PROSITE" id="PS50994">
    <property type="entry name" value="INTEGRASE"/>
    <property type="match status" value="1"/>
</dbReference>
<protein>
    <submittedName>
        <fullName evidence="3">Reverse transcriptase domain-containing protein</fullName>
    </submittedName>
</protein>
<name>A0ABQ4Z992_9ASTR</name>
<dbReference type="GO" id="GO:0003964">
    <property type="term" value="F:RNA-directed DNA polymerase activity"/>
    <property type="evidence" value="ECO:0007669"/>
    <property type="project" value="UniProtKB-KW"/>
</dbReference>
<keyword evidence="4" id="KW-1185">Reference proteome</keyword>
<proteinExistence type="predicted"/>
<dbReference type="Proteomes" id="UP001151760">
    <property type="component" value="Unassembled WGS sequence"/>
</dbReference>
<evidence type="ECO:0000313" key="3">
    <source>
        <dbReference type="EMBL" id="GJS85587.1"/>
    </source>
</evidence>
<dbReference type="InterPro" id="IPR052160">
    <property type="entry name" value="Gypsy_RT_Integrase-like"/>
</dbReference>
<dbReference type="PANTHER" id="PTHR47266">
    <property type="entry name" value="ENDONUCLEASE-RELATED"/>
    <property type="match status" value="1"/>
</dbReference>
<reference evidence="3" key="1">
    <citation type="journal article" date="2022" name="Int. J. Mol. Sci.">
        <title>Draft Genome of Tanacetum Coccineum: Genomic Comparison of Closely Related Tanacetum-Family Plants.</title>
        <authorList>
            <person name="Yamashiro T."/>
            <person name="Shiraishi A."/>
            <person name="Nakayama K."/>
            <person name="Satake H."/>
        </authorList>
    </citation>
    <scope>NUCLEOTIDE SEQUENCE</scope>
</reference>
<feature type="domain" description="Integrase catalytic" evidence="2">
    <location>
        <begin position="370"/>
        <end position="494"/>
    </location>
</feature>
<keyword evidence="3" id="KW-0548">Nucleotidyltransferase</keyword>
<evidence type="ECO:0000313" key="4">
    <source>
        <dbReference type="Proteomes" id="UP001151760"/>
    </source>
</evidence>
<keyword evidence="3" id="KW-0695">RNA-directed DNA polymerase</keyword>
<organism evidence="3 4">
    <name type="scientific">Tanacetum coccineum</name>
    <dbReference type="NCBI Taxonomy" id="301880"/>
    <lineage>
        <taxon>Eukaryota</taxon>
        <taxon>Viridiplantae</taxon>
        <taxon>Streptophyta</taxon>
        <taxon>Embryophyta</taxon>
        <taxon>Tracheophyta</taxon>
        <taxon>Spermatophyta</taxon>
        <taxon>Magnoliopsida</taxon>
        <taxon>eudicotyledons</taxon>
        <taxon>Gunneridae</taxon>
        <taxon>Pentapetalae</taxon>
        <taxon>asterids</taxon>
        <taxon>campanulids</taxon>
        <taxon>Asterales</taxon>
        <taxon>Asteraceae</taxon>
        <taxon>Asteroideae</taxon>
        <taxon>Anthemideae</taxon>
        <taxon>Anthemidinae</taxon>
        <taxon>Tanacetum</taxon>
    </lineage>
</organism>
<dbReference type="Gene3D" id="3.30.420.10">
    <property type="entry name" value="Ribonuclease H-like superfamily/Ribonuclease H"/>
    <property type="match status" value="1"/>
</dbReference>
<keyword evidence="3" id="KW-0808">Transferase</keyword>
<reference evidence="3" key="2">
    <citation type="submission" date="2022-01" db="EMBL/GenBank/DDBJ databases">
        <authorList>
            <person name="Yamashiro T."/>
            <person name="Shiraishi A."/>
            <person name="Satake H."/>
            <person name="Nakayama K."/>
        </authorList>
    </citation>
    <scope>NUCLEOTIDE SEQUENCE</scope>
</reference>
<dbReference type="Gene3D" id="1.10.340.70">
    <property type="match status" value="1"/>
</dbReference>